<accession>A0A0K2UVG5</accession>
<organism evidence="1">
    <name type="scientific">Lepeophtheirus salmonis</name>
    <name type="common">Salmon louse</name>
    <name type="synonym">Caligus salmonis</name>
    <dbReference type="NCBI Taxonomy" id="72036"/>
    <lineage>
        <taxon>Eukaryota</taxon>
        <taxon>Metazoa</taxon>
        <taxon>Ecdysozoa</taxon>
        <taxon>Arthropoda</taxon>
        <taxon>Crustacea</taxon>
        <taxon>Multicrustacea</taxon>
        <taxon>Hexanauplia</taxon>
        <taxon>Copepoda</taxon>
        <taxon>Siphonostomatoida</taxon>
        <taxon>Caligidae</taxon>
        <taxon>Lepeophtheirus</taxon>
    </lineage>
</organism>
<dbReference type="AlphaFoldDB" id="A0A0K2UVG5"/>
<reference evidence="1" key="1">
    <citation type="submission" date="2014-05" db="EMBL/GenBank/DDBJ databases">
        <authorList>
            <person name="Chronopoulou M."/>
        </authorList>
    </citation>
    <scope>NUCLEOTIDE SEQUENCE</scope>
    <source>
        <tissue evidence="1">Whole organism</tissue>
    </source>
</reference>
<protein>
    <submittedName>
        <fullName evidence="1">Uncharacterized protein</fullName>
    </submittedName>
</protein>
<evidence type="ECO:0000313" key="1">
    <source>
        <dbReference type="EMBL" id="CDW42234.1"/>
    </source>
</evidence>
<proteinExistence type="predicted"/>
<name>A0A0K2UVG5_LEPSM</name>
<dbReference type="EMBL" id="HACA01024873">
    <property type="protein sequence ID" value="CDW42234.1"/>
    <property type="molecule type" value="Transcribed_RNA"/>
</dbReference>
<sequence>MVLLGFNLNGHVVQEVFSYNVVVSSTSCFLGKALDALNEPPDLIDKIKRAIYNIRNHLTILMGGEMIFSQLLFCFHCGCLLTYYNQKYSV</sequence>